<dbReference type="GeneID" id="62168580"/>
<comment type="caution">
    <text evidence="3">The sequence shown here is derived from an EMBL/GenBank/DDBJ whole genome shotgun (WGS) entry which is preliminary data.</text>
</comment>
<evidence type="ECO:0000256" key="1">
    <source>
        <dbReference type="SAM" id="MobiDB-lite"/>
    </source>
</evidence>
<name>A0A9P6HWU5_9PEZI</name>
<proteinExistence type="predicted"/>
<dbReference type="PANTHER" id="PTHR46411:SF3">
    <property type="entry name" value="AAA+ ATPASE DOMAIN-CONTAINING PROTEIN"/>
    <property type="match status" value="1"/>
</dbReference>
<dbReference type="InterPro" id="IPR027417">
    <property type="entry name" value="P-loop_NTPase"/>
</dbReference>
<evidence type="ECO:0000313" key="4">
    <source>
        <dbReference type="Proteomes" id="UP000781932"/>
    </source>
</evidence>
<organism evidence="3 4">
    <name type="scientific">Colletotrichum karsti</name>
    <dbReference type="NCBI Taxonomy" id="1095194"/>
    <lineage>
        <taxon>Eukaryota</taxon>
        <taxon>Fungi</taxon>
        <taxon>Dikarya</taxon>
        <taxon>Ascomycota</taxon>
        <taxon>Pezizomycotina</taxon>
        <taxon>Sordariomycetes</taxon>
        <taxon>Hypocreomycetidae</taxon>
        <taxon>Glomerellales</taxon>
        <taxon>Glomerellaceae</taxon>
        <taxon>Colletotrichum</taxon>
        <taxon>Colletotrichum boninense species complex</taxon>
    </lineage>
</organism>
<dbReference type="InterPro" id="IPR003959">
    <property type="entry name" value="ATPase_AAA_core"/>
</dbReference>
<dbReference type="Pfam" id="PF00004">
    <property type="entry name" value="AAA"/>
    <property type="match status" value="1"/>
</dbReference>
<evidence type="ECO:0000259" key="2">
    <source>
        <dbReference type="SMART" id="SM00382"/>
    </source>
</evidence>
<dbReference type="InterPro" id="IPR054289">
    <property type="entry name" value="DUF7025"/>
</dbReference>
<dbReference type="PANTHER" id="PTHR46411">
    <property type="entry name" value="FAMILY ATPASE, PUTATIVE-RELATED"/>
    <property type="match status" value="1"/>
</dbReference>
<feature type="domain" description="AAA+ ATPase" evidence="2">
    <location>
        <begin position="502"/>
        <end position="629"/>
    </location>
</feature>
<dbReference type="Proteomes" id="UP000781932">
    <property type="component" value="Unassembled WGS sequence"/>
</dbReference>
<dbReference type="SUPFAM" id="SSF52540">
    <property type="entry name" value="P-loop containing nucleoside triphosphate hydrolases"/>
    <property type="match status" value="1"/>
</dbReference>
<dbReference type="AlphaFoldDB" id="A0A9P6HWU5"/>
<dbReference type="GO" id="GO:0005524">
    <property type="term" value="F:ATP binding"/>
    <property type="evidence" value="ECO:0007669"/>
    <property type="project" value="InterPro"/>
</dbReference>
<accession>A0A9P6HWU5</accession>
<gene>
    <name evidence="3" type="ORF">CkaCkLH20_12794</name>
</gene>
<dbReference type="Gene3D" id="3.40.50.300">
    <property type="entry name" value="P-loop containing nucleotide triphosphate hydrolases"/>
    <property type="match status" value="1"/>
</dbReference>
<feature type="region of interest" description="Disordered" evidence="1">
    <location>
        <begin position="705"/>
        <end position="730"/>
    </location>
</feature>
<dbReference type="EMBL" id="JAATWM020000065">
    <property type="protein sequence ID" value="KAF9869751.1"/>
    <property type="molecule type" value="Genomic_DNA"/>
</dbReference>
<evidence type="ECO:0000313" key="3">
    <source>
        <dbReference type="EMBL" id="KAF9869751.1"/>
    </source>
</evidence>
<protein>
    <submittedName>
        <fullName evidence="3">ATPase</fullName>
    </submittedName>
</protein>
<dbReference type="InterPro" id="IPR003593">
    <property type="entry name" value="AAA+_ATPase"/>
</dbReference>
<dbReference type="RefSeq" id="XP_038739212.1">
    <property type="nucleotide sequence ID" value="XM_038895506.1"/>
</dbReference>
<keyword evidence="4" id="KW-1185">Reference proteome</keyword>
<dbReference type="GO" id="GO:0016887">
    <property type="term" value="F:ATP hydrolysis activity"/>
    <property type="evidence" value="ECO:0007669"/>
    <property type="project" value="InterPro"/>
</dbReference>
<dbReference type="SMART" id="SM00382">
    <property type="entry name" value="AAA"/>
    <property type="match status" value="1"/>
</dbReference>
<dbReference type="OrthoDB" id="10042665at2759"/>
<dbReference type="CDD" id="cd19481">
    <property type="entry name" value="RecA-like_protease"/>
    <property type="match status" value="1"/>
</dbReference>
<reference evidence="3" key="2">
    <citation type="submission" date="2020-11" db="EMBL/GenBank/DDBJ databases">
        <title>Whole genome sequencing of Colletotrichum sp.</title>
        <authorList>
            <person name="Li H."/>
        </authorList>
    </citation>
    <scope>NUCLEOTIDE SEQUENCE</scope>
    <source>
        <strain evidence="3">CkLH20</strain>
    </source>
</reference>
<reference evidence="3" key="1">
    <citation type="submission" date="2020-03" db="EMBL/GenBank/DDBJ databases">
        <authorList>
            <person name="He L."/>
        </authorList>
    </citation>
    <scope>NUCLEOTIDE SEQUENCE</scope>
    <source>
        <strain evidence="3">CkLH20</strain>
    </source>
</reference>
<sequence>MGFAEDAAWKLRCKVLPTKEKPGRSIADIEASLSENDPKKANPKNPTLGAEATVITLYEGKNSVPGIYDWVNHPPKQMSKKAAQIQNKPAIKVYKIKDLNKPVIGGRFSLAYHQIAIQSPVLVAALEPILKKENWFLNLGDVAFFLAPFQPLFFRYEEIVRLHRETEDASLKAYAQPLVQTLDQILGETRDKTRGLQANGLINFDLAWTLFSNGTVMYSSGCNTEMLSKVDDVTYVTTKTGKALRLNCKVLSFNGESFVWVEQAFDIPKFAGNKLITDLDHYPLQFHADRDQIKERLIARGKTVLDFQGLKYCNYNGIALGSEGKHNVEGRILVDVVGYRKYELTQGKREVDDPETQRNRATTKHNASSHVVTIEGFSRCLPADRPKANAPDVVEEANDKTDGAAEVHKHLNEKQQLHNKEQMLARQDDLCFLAPTIEGYALKNKLWLLFYVEDISPIVWNNEAYDHLVYNEEQKDLVLSFVENHGISKQHQVEDVIVGKGQGLIVLLSGPPGTGKTLTAEAVADRTHRPLFYLQAEDLGINAALLGAKLKHVFEMATDWEAVILLDEADVFMSKRHPHDIIRNELVSIFLRELEYFRGIIFLTTNLYETIDNAFRSRVSLHLRFSPLTQDARMQIWRKFLGRLPRQEVDEDQGKILSEEDIEDLSLWRLNGREIKNAVKMVTGWCTHKGHEMNLTRMEAGIRATTPDATKSGHPKDDDVLYDSRDSRVD</sequence>
<feature type="compositionally biased region" description="Basic and acidic residues" evidence="1">
    <location>
        <begin position="714"/>
        <end position="730"/>
    </location>
</feature>
<dbReference type="Pfam" id="PF22942">
    <property type="entry name" value="DUF7025"/>
    <property type="match status" value="1"/>
</dbReference>